<evidence type="ECO:0000313" key="1">
    <source>
        <dbReference type="EMBL" id="AAS44156.1"/>
    </source>
</evidence>
<dbReference type="EMBL" id="AE017194">
    <property type="protein sequence ID" value="AAS44156.1"/>
    <property type="molecule type" value="Genomic_DNA"/>
</dbReference>
<reference evidence="1 2" key="1">
    <citation type="journal article" date="2004" name="Nucleic Acids Res.">
        <title>The genome sequence of Bacillus cereus ATCC 10987 reveals metabolic adaptations and a large plasmid related to Bacillus anthracis pXO1.</title>
        <authorList>
            <person name="Rasko D.A."/>
            <person name="Ravel J."/>
            <person name="Okstad O.A."/>
            <person name="Helgason E."/>
            <person name="Cer R.Z."/>
            <person name="Jiang L."/>
            <person name="Shores K.A."/>
            <person name="Fouts D.E."/>
            <person name="Tourasse N.J."/>
            <person name="Angiuoli S.V."/>
            <person name="Kolonay J."/>
            <person name="Nelson W.C."/>
            <person name="Kolsto A.-B."/>
            <person name="Fraser C.M."/>
            <person name="Read T.D."/>
        </authorList>
    </citation>
    <scope>NUCLEOTIDE SEQUENCE [LARGE SCALE GENOMIC DNA]</scope>
    <source>
        <strain evidence="2">ATCC 10987 / NRS 248</strain>
    </source>
</reference>
<evidence type="ECO:0000313" key="2">
    <source>
        <dbReference type="Proteomes" id="UP000002527"/>
    </source>
</evidence>
<protein>
    <submittedName>
        <fullName evidence="1">Uncharacterized protein</fullName>
    </submittedName>
</protein>
<dbReference type="HOGENOM" id="CLU_2858071_0_0_9"/>
<proteinExistence type="predicted"/>
<name>Q72XW8_BACC1</name>
<gene>
    <name evidence="1" type="ordered locus">BCE_5255</name>
</gene>
<dbReference type="Proteomes" id="UP000002527">
    <property type="component" value="Chromosome"/>
</dbReference>
<dbReference type="AlphaFoldDB" id="Q72XW8"/>
<organism evidence="1 2">
    <name type="scientific">Bacillus cereus (strain ATCC 10987 / NRS 248)</name>
    <dbReference type="NCBI Taxonomy" id="222523"/>
    <lineage>
        <taxon>Bacteria</taxon>
        <taxon>Bacillati</taxon>
        <taxon>Bacillota</taxon>
        <taxon>Bacilli</taxon>
        <taxon>Bacillales</taxon>
        <taxon>Bacillaceae</taxon>
        <taxon>Bacillus</taxon>
        <taxon>Bacillus cereus group</taxon>
    </lineage>
</organism>
<accession>Q72XW8</accession>
<sequence>MGYAGGEQHIKKAPCYRALLLLIYPAPAARISGCFAFTFEAKSASDVKAPTPCDSERAASAFSY</sequence>
<dbReference type="KEGG" id="bca:BCE_5255"/>